<gene>
    <name evidence="3" type="ORF">M408DRAFT_28466</name>
</gene>
<dbReference type="EMBL" id="KN824349">
    <property type="protein sequence ID" value="KIM22713.1"/>
    <property type="molecule type" value="Genomic_DNA"/>
</dbReference>
<dbReference type="PANTHER" id="PTHR47219:SF9">
    <property type="entry name" value="GTPASE ACTIVATING PROTEIN AND CENTROSOME-ASSOCIATED, ISOFORM B"/>
    <property type="match status" value="1"/>
</dbReference>
<feature type="compositionally biased region" description="Polar residues" evidence="1">
    <location>
        <begin position="1"/>
        <end position="26"/>
    </location>
</feature>
<dbReference type="GO" id="GO:0005096">
    <property type="term" value="F:GTPase activator activity"/>
    <property type="evidence" value="ECO:0007669"/>
    <property type="project" value="TreeGrafter"/>
</dbReference>
<feature type="compositionally biased region" description="Low complexity" evidence="1">
    <location>
        <begin position="27"/>
        <end position="69"/>
    </location>
</feature>
<dbReference type="PROSITE" id="PS50086">
    <property type="entry name" value="TBC_RABGAP"/>
    <property type="match status" value="1"/>
</dbReference>
<keyword evidence="4" id="KW-1185">Reference proteome</keyword>
<evidence type="ECO:0000313" key="3">
    <source>
        <dbReference type="EMBL" id="KIM22713.1"/>
    </source>
</evidence>
<dbReference type="Gene3D" id="1.10.8.270">
    <property type="entry name" value="putative rabgap domain of human tbc1 domain family member 14 like domains"/>
    <property type="match status" value="1"/>
</dbReference>
<dbReference type="AlphaFoldDB" id="A0A0C2W8G5"/>
<evidence type="ECO:0000256" key="1">
    <source>
        <dbReference type="SAM" id="MobiDB-lite"/>
    </source>
</evidence>
<dbReference type="GO" id="GO:0031267">
    <property type="term" value="F:small GTPase binding"/>
    <property type="evidence" value="ECO:0007669"/>
    <property type="project" value="TreeGrafter"/>
</dbReference>
<accession>A0A0C2W8G5</accession>
<dbReference type="OrthoDB" id="159449at2759"/>
<reference evidence="4" key="2">
    <citation type="submission" date="2015-01" db="EMBL/GenBank/DDBJ databases">
        <title>Evolutionary Origins and Diversification of the Mycorrhizal Mutualists.</title>
        <authorList>
            <consortium name="DOE Joint Genome Institute"/>
            <consortium name="Mycorrhizal Genomics Consortium"/>
            <person name="Kohler A."/>
            <person name="Kuo A."/>
            <person name="Nagy L.G."/>
            <person name="Floudas D."/>
            <person name="Copeland A."/>
            <person name="Barry K.W."/>
            <person name="Cichocki N."/>
            <person name="Veneault-Fourrey C."/>
            <person name="LaButti K."/>
            <person name="Lindquist E.A."/>
            <person name="Lipzen A."/>
            <person name="Lundell T."/>
            <person name="Morin E."/>
            <person name="Murat C."/>
            <person name="Riley R."/>
            <person name="Ohm R."/>
            <person name="Sun H."/>
            <person name="Tunlid A."/>
            <person name="Henrissat B."/>
            <person name="Grigoriev I.V."/>
            <person name="Hibbett D.S."/>
            <person name="Martin F."/>
        </authorList>
    </citation>
    <scope>NUCLEOTIDE SEQUENCE [LARGE SCALE GENOMIC DNA]</scope>
    <source>
        <strain evidence="4">MAFF 305830</strain>
    </source>
</reference>
<evidence type="ECO:0000259" key="2">
    <source>
        <dbReference type="PROSITE" id="PS50086"/>
    </source>
</evidence>
<feature type="compositionally biased region" description="Low complexity" evidence="1">
    <location>
        <begin position="162"/>
        <end position="185"/>
    </location>
</feature>
<dbReference type="Gene3D" id="1.10.10.750">
    <property type="entry name" value="Ypt/Rab-GAP domain of gyp1p, domain 1"/>
    <property type="match status" value="1"/>
</dbReference>
<dbReference type="InterPro" id="IPR035969">
    <property type="entry name" value="Rab-GAP_TBC_sf"/>
</dbReference>
<dbReference type="SMART" id="SM00164">
    <property type="entry name" value="TBC"/>
    <property type="match status" value="1"/>
</dbReference>
<dbReference type="InterPro" id="IPR000195">
    <property type="entry name" value="Rab-GAP-TBC_dom"/>
</dbReference>
<sequence>MSDYRSSLRGTSPVSAHGRSSTLSSVPGNSRSHSPSRGPSRGQRPAHVPSPLSLPAINNPSNSISLPINHPLQQNGGPNLDESRGGPGSLKKRGLRQVSSSGGLRNGGQNERGQSPSEQPPPRISAERREQSPRKLSPPRRSNAGQQTSFDESDRSELTTPSLIPAGGASSSSSSPMVRSVSLRSKLSISALRSKGSNSRPSREGNDAPFSGLPTVNTGFGNDEEERVQVKDMEFELVKPVIKTSGLRVSEDGSQIGSPGETGSVLSGRDGQGPNWRAESPGSSPATSYVRSPNGLPPSAADALGNFRNASAIQMASVEAHRLREQRWMTLISTVPSKEARKSKKIKKLLLEGVPSSVRGRVWGHITDSKARRMEGLFEQLIKKAPQQLIPIVEQDIERCFPDIPHLQDPRGSLANLLLAYTAMVPDIRYRNGLTRIAGHLLLQAPDEDAFWIFVAVMDSHLRGYYHATNTGQFEIDASLFQTLVESAEPELAQVLFNDAGLRAVDICGSWFSCLFAGVLPPDHLYRVWDMLLYEGTSYFTVENSNPHPTGPIYLFRVALALIMLCKRPIMNINLAQAGRGAIIELLGRPPFSAIPQDPESFINHTFTVKIKDDDLRKQRSKREAQWKKDRLAQR</sequence>
<feature type="compositionally biased region" description="Polar residues" evidence="1">
    <location>
        <begin position="281"/>
        <end position="291"/>
    </location>
</feature>
<feature type="compositionally biased region" description="Polar residues" evidence="1">
    <location>
        <begin position="97"/>
        <end position="117"/>
    </location>
</feature>
<feature type="region of interest" description="Disordered" evidence="1">
    <location>
        <begin position="1"/>
        <end position="221"/>
    </location>
</feature>
<organism evidence="3 4">
    <name type="scientific">Serendipita vermifera MAFF 305830</name>
    <dbReference type="NCBI Taxonomy" id="933852"/>
    <lineage>
        <taxon>Eukaryota</taxon>
        <taxon>Fungi</taxon>
        <taxon>Dikarya</taxon>
        <taxon>Basidiomycota</taxon>
        <taxon>Agaricomycotina</taxon>
        <taxon>Agaricomycetes</taxon>
        <taxon>Sebacinales</taxon>
        <taxon>Serendipitaceae</taxon>
        <taxon>Serendipita</taxon>
    </lineage>
</organism>
<dbReference type="Proteomes" id="UP000054097">
    <property type="component" value="Unassembled WGS sequence"/>
</dbReference>
<dbReference type="Gene3D" id="1.10.472.80">
    <property type="entry name" value="Ypt/Rab-GAP domain of gyp1p, domain 3"/>
    <property type="match status" value="1"/>
</dbReference>
<evidence type="ECO:0000313" key="4">
    <source>
        <dbReference type="Proteomes" id="UP000054097"/>
    </source>
</evidence>
<dbReference type="SUPFAM" id="SSF47923">
    <property type="entry name" value="Ypt/Rab-GAP domain of gyp1p"/>
    <property type="match status" value="2"/>
</dbReference>
<feature type="region of interest" description="Disordered" evidence="1">
    <location>
        <begin position="247"/>
        <end position="297"/>
    </location>
</feature>
<proteinExistence type="predicted"/>
<dbReference type="HOGENOM" id="CLU_430930_0_0_1"/>
<reference evidence="3 4" key="1">
    <citation type="submission" date="2014-04" db="EMBL/GenBank/DDBJ databases">
        <authorList>
            <consortium name="DOE Joint Genome Institute"/>
            <person name="Kuo A."/>
            <person name="Zuccaro A."/>
            <person name="Kohler A."/>
            <person name="Nagy L.G."/>
            <person name="Floudas D."/>
            <person name="Copeland A."/>
            <person name="Barry K.W."/>
            <person name="Cichocki N."/>
            <person name="Veneault-Fourrey C."/>
            <person name="LaButti K."/>
            <person name="Lindquist E.A."/>
            <person name="Lipzen A."/>
            <person name="Lundell T."/>
            <person name="Morin E."/>
            <person name="Murat C."/>
            <person name="Sun H."/>
            <person name="Tunlid A."/>
            <person name="Henrissat B."/>
            <person name="Grigoriev I.V."/>
            <person name="Hibbett D.S."/>
            <person name="Martin F."/>
            <person name="Nordberg H.P."/>
            <person name="Cantor M.N."/>
            <person name="Hua S.X."/>
        </authorList>
    </citation>
    <scope>NUCLEOTIDE SEQUENCE [LARGE SCALE GENOMIC DNA]</scope>
    <source>
        <strain evidence="3 4">MAFF 305830</strain>
    </source>
</reference>
<dbReference type="InterPro" id="IPR050302">
    <property type="entry name" value="Rab_GAP_TBC_domain"/>
</dbReference>
<feature type="domain" description="Rab-GAP TBC" evidence="2">
    <location>
        <begin position="353"/>
        <end position="536"/>
    </location>
</feature>
<dbReference type="PANTHER" id="PTHR47219">
    <property type="entry name" value="RAB GTPASE-ACTIVATING PROTEIN 1-LIKE"/>
    <property type="match status" value="1"/>
</dbReference>
<name>A0A0C2W8G5_SERVB</name>
<dbReference type="STRING" id="933852.A0A0C2W8G5"/>
<dbReference type="Pfam" id="PF00566">
    <property type="entry name" value="RabGAP-TBC"/>
    <property type="match status" value="1"/>
</dbReference>
<feature type="region of interest" description="Disordered" evidence="1">
    <location>
        <begin position="616"/>
        <end position="635"/>
    </location>
</feature>
<protein>
    <recommendedName>
        <fullName evidence="2">Rab-GAP TBC domain-containing protein</fullName>
    </recommendedName>
</protein>